<sequence length="323" mass="36474">MGLPRLKELLYMGFMSGFRWNTTRDWSPKDNAYIFHALLDGNYTKPLVKEILQSANPKNDKGIPNLKKDSVCDMFAQIWNLAAMNVVHCKDMSPRAFFAACKAEVESAGTVPDEALYQFTLRAIHARNIFIEYQPGWKKSEGTSMSEAIDNFKEAFSTEYDIKYGLEEQEKPPRERDLAKIRKVMVMRTKNLEVHGEYFPVELTSGEAQGSSDNKYFVDVEYTKRMEALRAEGTVNTAMVDGQNGPLQPSGDVDPWWDFEIPVADSDDEVDYEDWEVDFLEGQEDEVAGAIMGGLDGVQNDAKLGDLAAALKLQDNDTMEVDE</sequence>
<protein>
    <submittedName>
        <fullName evidence="1">Uncharacterized protein</fullName>
    </submittedName>
</protein>
<dbReference type="RefSeq" id="XP_066698279.1">
    <property type="nucleotide sequence ID" value="XM_066845881.1"/>
</dbReference>
<evidence type="ECO:0000313" key="1">
    <source>
        <dbReference type="EMBL" id="KAK7948773.1"/>
    </source>
</evidence>
<evidence type="ECO:0000313" key="2">
    <source>
        <dbReference type="Proteomes" id="UP001391051"/>
    </source>
</evidence>
<organism evidence="1 2">
    <name type="scientific">Apiospora aurea</name>
    <dbReference type="NCBI Taxonomy" id="335848"/>
    <lineage>
        <taxon>Eukaryota</taxon>
        <taxon>Fungi</taxon>
        <taxon>Dikarya</taxon>
        <taxon>Ascomycota</taxon>
        <taxon>Pezizomycotina</taxon>
        <taxon>Sordariomycetes</taxon>
        <taxon>Xylariomycetidae</taxon>
        <taxon>Amphisphaeriales</taxon>
        <taxon>Apiosporaceae</taxon>
        <taxon>Apiospora</taxon>
    </lineage>
</organism>
<name>A0ABR1Q8E7_9PEZI</name>
<proteinExistence type="predicted"/>
<keyword evidence="2" id="KW-1185">Reference proteome</keyword>
<gene>
    <name evidence="1" type="ORF">PG986_009659</name>
</gene>
<reference evidence="1 2" key="1">
    <citation type="submission" date="2023-01" db="EMBL/GenBank/DDBJ databases">
        <title>Analysis of 21 Apiospora genomes using comparative genomics revels a genus with tremendous synthesis potential of carbohydrate active enzymes and secondary metabolites.</title>
        <authorList>
            <person name="Sorensen T."/>
        </authorList>
    </citation>
    <scope>NUCLEOTIDE SEQUENCE [LARGE SCALE GENOMIC DNA]</scope>
    <source>
        <strain evidence="1 2">CBS 24483</strain>
    </source>
</reference>
<dbReference type="EMBL" id="JAQQWE010000006">
    <property type="protein sequence ID" value="KAK7948773.1"/>
    <property type="molecule type" value="Genomic_DNA"/>
</dbReference>
<accession>A0ABR1Q8E7</accession>
<comment type="caution">
    <text evidence="1">The sequence shown here is derived from an EMBL/GenBank/DDBJ whole genome shotgun (WGS) entry which is preliminary data.</text>
</comment>
<dbReference type="Proteomes" id="UP001391051">
    <property type="component" value="Unassembled WGS sequence"/>
</dbReference>
<dbReference type="GeneID" id="92078943"/>